<sequence>MGAAALVLLACGWLYVSGLQDANARLKANLATQIEARQIAERNTKALSEQLEIERQRAEKTNHIKETINASPGGSVPADIRAALDGLRNR</sequence>
<dbReference type="Proteomes" id="UP000183447">
    <property type="component" value="Unassembled WGS sequence"/>
</dbReference>
<protein>
    <submittedName>
        <fullName evidence="2">Uncharacterized protein</fullName>
    </submittedName>
</protein>
<evidence type="ECO:0000313" key="3">
    <source>
        <dbReference type="Proteomes" id="UP000183447"/>
    </source>
</evidence>
<dbReference type="STRING" id="665118.SAMN02983003_0610"/>
<feature type="coiled-coil region" evidence="1">
    <location>
        <begin position="23"/>
        <end position="61"/>
    </location>
</feature>
<accession>A0A1K2HU35</accession>
<dbReference type="AlphaFoldDB" id="A0A1K2HU35"/>
<keyword evidence="1" id="KW-0175">Coiled coil</keyword>
<reference evidence="2 3" key="1">
    <citation type="submission" date="2016-11" db="EMBL/GenBank/DDBJ databases">
        <authorList>
            <person name="Jaros S."/>
            <person name="Januszkiewicz K."/>
            <person name="Wedrychowicz H."/>
        </authorList>
    </citation>
    <scope>NUCLEOTIDE SEQUENCE [LARGE SCALE GENOMIC DNA]</scope>
    <source>
        <strain evidence="2 3">ATCC 23634</strain>
    </source>
</reference>
<name>A0A1K2HU35_9HYPH</name>
<dbReference type="RefSeq" id="WP_072338908.1">
    <property type="nucleotide sequence ID" value="NZ_FPKU01000001.1"/>
</dbReference>
<dbReference type="EMBL" id="FPKU01000001">
    <property type="protein sequence ID" value="SFZ81641.1"/>
    <property type="molecule type" value="Genomic_DNA"/>
</dbReference>
<proteinExistence type="predicted"/>
<keyword evidence="3" id="KW-1185">Reference proteome</keyword>
<evidence type="ECO:0000256" key="1">
    <source>
        <dbReference type="SAM" id="Coils"/>
    </source>
</evidence>
<organism evidence="2 3">
    <name type="scientific">Devosia enhydra</name>
    <dbReference type="NCBI Taxonomy" id="665118"/>
    <lineage>
        <taxon>Bacteria</taxon>
        <taxon>Pseudomonadati</taxon>
        <taxon>Pseudomonadota</taxon>
        <taxon>Alphaproteobacteria</taxon>
        <taxon>Hyphomicrobiales</taxon>
        <taxon>Devosiaceae</taxon>
        <taxon>Devosia</taxon>
    </lineage>
</organism>
<gene>
    <name evidence="2" type="ORF">SAMN02983003_0610</name>
</gene>
<evidence type="ECO:0000313" key="2">
    <source>
        <dbReference type="EMBL" id="SFZ81641.1"/>
    </source>
</evidence>